<dbReference type="Proteomes" id="UP000008076">
    <property type="component" value="Unassembled WGS sequence"/>
</dbReference>
<dbReference type="EMBL" id="DS549319">
    <property type="protein sequence ID" value="EDR26012.1"/>
    <property type="molecule type" value="Genomic_DNA"/>
</dbReference>
<name>B0EHI5_ENTDS</name>
<dbReference type="Pfam" id="PF13306">
    <property type="entry name" value="LRR_5"/>
    <property type="match status" value="4"/>
</dbReference>
<dbReference type="PANTHER" id="PTHR45661:SF3">
    <property type="entry name" value="IG-LIKE DOMAIN-CONTAINING PROTEIN"/>
    <property type="match status" value="1"/>
</dbReference>
<accession>B0EHI5</accession>
<dbReference type="KEGG" id="edi:EDI_132300"/>
<gene>
    <name evidence="1" type="ORF">EDI_132300</name>
</gene>
<organism evidence="2">
    <name type="scientific">Entamoeba dispar (strain ATCC PRA-260 / SAW760)</name>
    <dbReference type="NCBI Taxonomy" id="370354"/>
    <lineage>
        <taxon>Eukaryota</taxon>
        <taxon>Amoebozoa</taxon>
        <taxon>Evosea</taxon>
        <taxon>Archamoebae</taxon>
        <taxon>Mastigamoebida</taxon>
        <taxon>Entamoebidae</taxon>
        <taxon>Entamoeba</taxon>
    </lineage>
</organism>
<protein>
    <recommendedName>
        <fullName evidence="3">Leucine rich repeat containing protein BspA family protein</fullName>
    </recommendedName>
</protein>
<dbReference type="GeneID" id="5882743"/>
<dbReference type="Gene3D" id="3.80.10.10">
    <property type="entry name" value="Ribonuclease Inhibitor"/>
    <property type="match status" value="3"/>
</dbReference>
<dbReference type="OMA" id="CQHLKEI"/>
<sequence length="752" mass="87017">MVIHTLDRYHLMIVCKYLTTVEDYLNIIIINSKYKEIPAMFHYNPISINKQSKKLFINIESQFIYSRYDDLINGMNNYIVWYGCGLKTVKYYKIYYSLRPIFKRLYLNYTQMKDFHKEQGDIIYYSFSEHIKSINVIDVSNFYGLSRECFKFNNITSVILGHHIREIPPFCFDRCGLKQLDLSYITKIEGTQFYDDNLTALTLSKYLEKMDLNAFNGCTNLKKITISEGSKEINVDVSYDFYTILQLNGISCNCNIVNNDFTLFNPLKHKEENTIIDNFGYSGTKSLLNLSKQTLIVNGLMSIPFLSIAHRIKSLKEIVLSSDVEIIQPSAFYFLSNLEKINLNSVRKIGSHAFELCQHLKEIDLSNIRSLGMSCFSKCKELMTVKYSSYLTTIPEYSFISCSSLKEIKGLNFVKKYEQSCFRHCNKLTINELFSNLKSIYSYCGSKINVSSLKSSTIHFGPKSFISNTSLLSIHISQLFPRSNILPYKCFSLCSNLTSVQIDDIKCLEISCFANCYSLINLVLPTSLVLIKRLCFSNCTSLKSIEFPSSLKHIQSLAFLKCYSLSRIVFGSSKTKCHQDAFLNCPLKVITFKKGNHFHGTLSYQQYLDLQEYRVKSEHIIYTRHDRRKYGNTIPSCVDIIGTKAFDGCSSEEIVIPSTIKKLEYRCFYHCKRLKRIKIPSLLFDSFKQINEEIFQDHHPNSSFVSKIEIKHHSHHQLLSPQLKYSTTISFQSTVIYINNSNEITSVELIKY</sequence>
<reference evidence="2" key="1">
    <citation type="submission" date="2007-12" db="EMBL/GenBank/DDBJ databases">
        <title>Annotation of Entamoeba dispar SAW760.</title>
        <authorList>
            <person name="Lorenzi H."/>
            <person name="Inman J."/>
            <person name="Schobel S."/>
            <person name="Amedeo P."/>
            <person name="Caler E."/>
        </authorList>
    </citation>
    <scope>NUCLEOTIDE SEQUENCE [LARGE SCALE GENOMIC DNA]</scope>
    <source>
        <strain evidence="2">ATCC PRA-260 / SAW760</strain>
    </source>
</reference>
<dbReference type="InterPro" id="IPR026906">
    <property type="entry name" value="LRR_5"/>
</dbReference>
<keyword evidence="2" id="KW-1185">Reference proteome</keyword>
<dbReference type="OrthoDB" id="26891at2759"/>
<dbReference type="SUPFAM" id="SSF52058">
    <property type="entry name" value="L domain-like"/>
    <property type="match status" value="2"/>
</dbReference>
<dbReference type="InterPro" id="IPR053139">
    <property type="entry name" value="Surface_bspA-like"/>
</dbReference>
<dbReference type="PANTHER" id="PTHR45661">
    <property type="entry name" value="SURFACE ANTIGEN"/>
    <property type="match status" value="1"/>
</dbReference>
<evidence type="ECO:0008006" key="3">
    <source>
        <dbReference type="Google" id="ProtNLM"/>
    </source>
</evidence>
<dbReference type="InterPro" id="IPR032675">
    <property type="entry name" value="LRR_dom_sf"/>
</dbReference>
<dbReference type="AlphaFoldDB" id="B0EHI5"/>
<evidence type="ECO:0000313" key="2">
    <source>
        <dbReference type="Proteomes" id="UP000008076"/>
    </source>
</evidence>
<dbReference type="eggNOG" id="ENOG502REXB">
    <property type="taxonomic scope" value="Eukaryota"/>
</dbReference>
<evidence type="ECO:0000313" key="1">
    <source>
        <dbReference type="EMBL" id="EDR26012.1"/>
    </source>
</evidence>
<proteinExistence type="predicted"/>
<dbReference type="RefSeq" id="XP_001737692.1">
    <property type="nucleotide sequence ID" value="XM_001737640.1"/>
</dbReference>
<dbReference type="VEuPathDB" id="AmoebaDB:EDI_132300"/>